<gene>
    <name evidence="1" type="ORF">WA1_16055</name>
</gene>
<dbReference type="Proteomes" id="UP000076925">
    <property type="component" value="Unassembled WGS sequence"/>
</dbReference>
<evidence type="ECO:0000313" key="1">
    <source>
        <dbReference type="EMBL" id="KYC41564.1"/>
    </source>
</evidence>
<proteinExistence type="predicted"/>
<dbReference type="RefSeq" id="WP_017746449.1">
    <property type="nucleotide sequence ID" value="NZ_KQ976354.1"/>
</dbReference>
<accession>A0A139XA44</accession>
<dbReference type="AlphaFoldDB" id="A0A139XA44"/>
<keyword evidence="2" id="KW-1185">Reference proteome</keyword>
<sequence>MTSRQIIKRVITCQGTIQLVTALSVLSYQEKEQQHLGCEYENYLVIYDLYAPLEQTDAFVALIQKMATFVCTWKAIVHITPQQIQEIKDKLNCTGCIEIFKLVHSLVGVESADEIYLCRNWQFGNQLLINAYQPAQKICYGDSIGIYFSQNATAIFGAAQPSKTPKILRDIKWSVINTINNIQHNLRIKTILKNVNFDVGYFVLPNIMGESPPMKTIVAGKEALLETFQKLRGLVETEYIAFLQAKLTDAPVSILLTSNFSEADRMSVDVEISAYRKFLTSKEIEPNSILVIKPHPRDNEAKIGQLQYELADLYKEVITLSKPSLFFLPFEVLFMEAFLKPDLTPINPIQVFAVSSACLSLSLLFNVPSIIGFGEQVTSNAFYENYVHGRLQHERDLEAAIRAIA</sequence>
<evidence type="ECO:0000313" key="2">
    <source>
        <dbReference type="Proteomes" id="UP000076925"/>
    </source>
</evidence>
<dbReference type="STRING" id="128403.WA1_16055"/>
<organism evidence="1 2">
    <name type="scientific">Scytonema hofmannii PCC 7110</name>
    <dbReference type="NCBI Taxonomy" id="128403"/>
    <lineage>
        <taxon>Bacteria</taxon>
        <taxon>Bacillati</taxon>
        <taxon>Cyanobacteriota</taxon>
        <taxon>Cyanophyceae</taxon>
        <taxon>Nostocales</taxon>
        <taxon>Scytonemataceae</taxon>
        <taxon>Scytonema</taxon>
    </lineage>
</organism>
<reference evidence="1 2" key="1">
    <citation type="journal article" date="2013" name="Genome Biol. Evol.">
        <title>Genomes of Stigonematalean cyanobacteria (subsection V) and the evolution of oxygenic photosynthesis from prokaryotes to plastids.</title>
        <authorList>
            <person name="Dagan T."/>
            <person name="Roettger M."/>
            <person name="Stucken K."/>
            <person name="Landan G."/>
            <person name="Koch R."/>
            <person name="Major P."/>
            <person name="Gould S.B."/>
            <person name="Goremykin V.V."/>
            <person name="Rippka R."/>
            <person name="Tandeau de Marsac N."/>
            <person name="Gugger M."/>
            <person name="Lockhart P.J."/>
            <person name="Allen J.F."/>
            <person name="Brune I."/>
            <person name="Maus I."/>
            <person name="Puhler A."/>
            <person name="Martin W.F."/>
        </authorList>
    </citation>
    <scope>NUCLEOTIDE SEQUENCE [LARGE SCALE GENOMIC DNA]</scope>
    <source>
        <strain evidence="1 2">PCC 7110</strain>
    </source>
</reference>
<dbReference type="Pfam" id="PF07388">
    <property type="entry name" value="A-2_8-polyST"/>
    <property type="match status" value="1"/>
</dbReference>
<protein>
    <submittedName>
        <fullName evidence="1">Uncharacterized protein</fullName>
    </submittedName>
</protein>
<comment type="caution">
    <text evidence="1">The sequence shown here is derived from an EMBL/GenBank/DDBJ whole genome shotgun (WGS) entry which is preliminary data.</text>
</comment>
<dbReference type="EMBL" id="ANNX02000020">
    <property type="protein sequence ID" value="KYC41564.1"/>
    <property type="molecule type" value="Genomic_DNA"/>
</dbReference>
<dbReference type="OrthoDB" id="417684at2"/>
<dbReference type="InterPro" id="IPR010866">
    <property type="entry name" value="A-2_8-polyST"/>
</dbReference>
<name>A0A139XA44_9CYAN</name>